<reference evidence="2 3" key="1">
    <citation type="submission" date="2019-06" db="EMBL/GenBank/DDBJ databases">
        <title>Genome sequence of Litorilinea aerophila BAA-2444.</title>
        <authorList>
            <person name="Maclea K.S."/>
            <person name="Maurais E.G."/>
            <person name="Iannazzi L.C."/>
        </authorList>
    </citation>
    <scope>NUCLEOTIDE SEQUENCE [LARGE SCALE GENOMIC DNA]</scope>
    <source>
        <strain evidence="2 3">ATCC BAA-2444</strain>
    </source>
</reference>
<organism evidence="2 3">
    <name type="scientific">Litorilinea aerophila</name>
    <dbReference type="NCBI Taxonomy" id="1204385"/>
    <lineage>
        <taxon>Bacteria</taxon>
        <taxon>Bacillati</taxon>
        <taxon>Chloroflexota</taxon>
        <taxon>Caldilineae</taxon>
        <taxon>Caldilineales</taxon>
        <taxon>Caldilineaceae</taxon>
        <taxon>Litorilinea</taxon>
    </lineage>
</organism>
<dbReference type="PANTHER" id="PTHR36440">
    <property type="entry name" value="PUTATIVE (AFU_ORTHOLOGUE AFUA_8G07350)-RELATED"/>
    <property type="match status" value="1"/>
</dbReference>
<gene>
    <name evidence="2" type="ORF">FKZ61_17090</name>
</gene>
<name>A0A540VCF2_9CHLR</name>
<protein>
    <submittedName>
        <fullName evidence="2">Cupin domain-containing protein</fullName>
    </submittedName>
</protein>
<dbReference type="PANTHER" id="PTHR36440:SF1">
    <property type="entry name" value="PUTATIVE (AFU_ORTHOLOGUE AFUA_8G07350)-RELATED"/>
    <property type="match status" value="1"/>
</dbReference>
<dbReference type="AlphaFoldDB" id="A0A540VCF2"/>
<comment type="caution">
    <text evidence="2">The sequence shown here is derived from an EMBL/GenBank/DDBJ whole genome shotgun (WGS) entry which is preliminary data.</text>
</comment>
<dbReference type="InterPro" id="IPR013096">
    <property type="entry name" value="Cupin_2"/>
</dbReference>
<dbReference type="Gene3D" id="2.60.120.10">
    <property type="entry name" value="Jelly Rolls"/>
    <property type="match status" value="1"/>
</dbReference>
<dbReference type="EMBL" id="VIGC01000024">
    <property type="protein sequence ID" value="TQE94445.1"/>
    <property type="molecule type" value="Genomic_DNA"/>
</dbReference>
<evidence type="ECO:0000313" key="2">
    <source>
        <dbReference type="EMBL" id="TQE94445.1"/>
    </source>
</evidence>
<sequence length="182" mass="20333">MTQEPTAPASSRLTILRDGADTAGDLLEMEAHYPAHSPQPPAHYHPYQEERFQVLQGRFRASINGVERVYESGESFTVPANTPHWMHNIGDGEGRLLWQVRPAMRTQAFLETMWGLQADGKTNAGGVPNLLQLAVILRAYADEFRACSPPYPVQRVLFAILAPMGRLLGYRPTYDRTGKGAW</sequence>
<dbReference type="OrthoDB" id="72027at2"/>
<proteinExistence type="predicted"/>
<evidence type="ECO:0000313" key="3">
    <source>
        <dbReference type="Proteomes" id="UP000317371"/>
    </source>
</evidence>
<dbReference type="Pfam" id="PF07883">
    <property type="entry name" value="Cupin_2"/>
    <property type="match status" value="1"/>
</dbReference>
<evidence type="ECO:0000259" key="1">
    <source>
        <dbReference type="Pfam" id="PF07883"/>
    </source>
</evidence>
<dbReference type="SUPFAM" id="SSF51182">
    <property type="entry name" value="RmlC-like cupins"/>
    <property type="match status" value="1"/>
</dbReference>
<dbReference type="RefSeq" id="WP_141611363.1">
    <property type="nucleotide sequence ID" value="NZ_VIGC02000024.1"/>
</dbReference>
<feature type="domain" description="Cupin type-2" evidence="1">
    <location>
        <begin position="31"/>
        <end position="98"/>
    </location>
</feature>
<keyword evidence="3" id="KW-1185">Reference proteome</keyword>
<dbReference type="InParanoid" id="A0A540VCF2"/>
<accession>A0A540VCF2</accession>
<dbReference type="InterPro" id="IPR053146">
    <property type="entry name" value="QDO-like"/>
</dbReference>
<dbReference type="InterPro" id="IPR011051">
    <property type="entry name" value="RmlC_Cupin_sf"/>
</dbReference>
<dbReference type="Proteomes" id="UP000317371">
    <property type="component" value="Unassembled WGS sequence"/>
</dbReference>
<dbReference type="InterPro" id="IPR014710">
    <property type="entry name" value="RmlC-like_jellyroll"/>
</dbReference>